<sequence length="191" mass="21265">MGDYFQTIVDLDATAADAAELGDRALDWLIREGIVEAEPTDCVLGAPTGHEPGEAWEKAVLDPDWEPLDGLNIETGRTVFLGGQGDGQYAICPRCATRTHFFTEAWDPIEGASTPFDEAIETWQATGAAQVKCPSCVQASDLTTWQWANNYYTFGYLGFEFWNWPPFTPDFLADFTRTLNNHRTILVYGKL</sequence>
<evidence type="ECO:0000313" key="1">
    <source>
        <dbReference type="EMBL" id="GAA4240391.1"/>
    </source>
</evidence>
<organism evidence="1 2">
    <name type="scientific">Actinomadura meridiana</name>
    <dbReference type="NCBI Taxonomy" id="559626"/>
    <lineage>
        <taxon>Bacteria</taxon>
        <taxon>Bacillati</taxon>
        <taxon>Actinomycetota</taxon>
        <taxon>Actinomycetes</taxon>
        <taxon>Streptosporangiales</taxon>
        <taxon>Thermomonosporaceae</taxon>
        <taxon>Actinomadura</taxon>
    </lineage>
</organism>
<keyword evidence="2" id="KW-1185">Reference proteome</keyword>
<dbReference type="RefSeq" id="WP_344904880.1">
    <property type="nucleotide sequence ID" value="NZ_BAABAS010000026.1"/>
</dbReference>
<dbReference type="Proteomes" id="UP001501710">
    <property type="component" value="Unassembled WGS sequence"/>
</dbReference>
<dbReference type="EMBL" id="BAABAS010000026">
    <property type="protein sequence ID" value="GAA4240391.1"/>
    <property type="molecule type" value="Genomic_DNA"/>
</dbReference>
<protein>
    <submittedName>
        <fullName evidence="1">Uncharacterized protein</fullName>
    </submittedName>
</protein>
<gene>
    <name evidence="1" type="ORF">GCM10022254_64830</name>
</gene>
<comment type="caution">
    <text evidence="1">The sequence shown here is derived from an EMBL/GenBank/DDBJ whole genome shotgun (WGS) entry which is preliminary data.</text>
</comment>
<evidence type="ECO:0000313" key="2">
    <source>
        <dbReference type="Proteomes" id="UP001501710"/>
    </source>
</evidence>
<reference evidence="2" key="1">
    <citation type="journal article" date="2019" name="Int. J. Syst. Evol. Microbiol.">
        <title>The Global Catalogue of Microorganisms (GCM) 10K type strain sequencing project: providing services to taxonomists for standard genome sequencing and annotation.</title>
        <authorList>
            <consortium name="The Broad Institute Genomics Platform"/>
            <consortium name="The Broad Institute Genome Sequencing Center for Infectious Disease"/>
            <person name="Wu L."/>
            <person name="Ma J."/>
        </authorList>
    </citation>
    <scope>NUCLEOTIDE SEQUENCE [LARGE SCALE GENOMIC DNA]</scope>
    <source>
        <strain evidence="2">JCM 17440</strain>
    </source>
</reference>
<accession>A0ABP8CKG0</accession>
<proteinExistence type="predicted"/>
<name>A0ABP8CKG0_9ACTN</name>